<dbReference type="InterPro" id="IPR020094">
    <property type="entry name" value="TruA/RsuA/RluB/E/F_N"/>
</dbReference>
<accession>A0A830F0S0</accession>
<feature type="domain" description="Pseudouridine synthase I TruA alpha/beta" evidence="6">
    <location>
        <begin position="130"/>
        <end position="229"/>
    </location>
</feature>
<organism evidence="7 8">
    <name type="scientific">Halocalculus aciditolerans</name>
    <dbReference type="NCBI Taxonomy" id="1383812"/>
    <lineage>
        <taxon>Archaea</taxon>
        <taxon>Methanobacteriati</taxon>
        <taxon>Methanobacteriota</taxon>
        <taxon>Stenosarchaea group</taxon>
        <taxon>Halobacteria</taxon>
        <taxon>Halobacteriales</taxon>
        <taxon>Halobacteriaceae</taxon>
        <taxon>Halocalculus</taxon>
    </lineage>
</organism>
<comment type="caution">
    <text evidence="7">The sequence shown here is derived from an EMBL/GenBank/DDBJ whole genome shotgun (WGS) entry which is preliminary data.</text>
</comment>
<evidence type="ECO:0000256" key="2">
    <source>
        <dbReference type="HAMAP-Rule" id="MF_00171"/>
    </source>
</evidence>
<evidence type="ECO:0000256" key="3">
    <source>
        <dbReference type="PIRSR" id="PIRSR001430-1"/>
    </source>
</evidence>
<name>A0A830F0S0_9EURY</name>
<dbReference type="Pfam" id="PF01416">
    <property type="entry name" value="PseudoU_synth_1"/>
    <property type="match status" value="1"/>
</dbReference>
<dbReference type="PIRSF" id="PIRSF001430">
    <property type="entry name" value="tRNA_psdUrid_synth"/>
    <property type="match status" value="1"/>
</dbReference>
<keyword evidence="1 2" id="KW-0413">Isomerase</keyword>
<dbReference type="RefSeq" id="WP_188975554.1">
    <property type="nucleotide sequence ID" value="NZ_BMPG01000001.1"/>
</dbReference>
<gene>
    <name evidence="2" type="primary">truA</name>
    <name evidence="7" type="ORF">GCM10009039_05280</name>
</gene>
<reference evidence="7" key="2">
    <citation type="submission" date="2020-09" db="EMBL/GenBank/DDBJ databases">
        <authorList>
            <person name="Sun Q."/>
            <person name="Ohkuma M."/>
        </authorList>
    </citation>
    <scope>NUCLEOTIDE SEQUENCE</scope>
    <source>
        <strain evidence="7">JCM 19596</strain>
    </source>
</reference>
<dbReference type="EMBL" id="BMPG01000001">
    <property type="protein sequence ID" value="GGL50057.1"/>
    <property type="molecule type" value="Genomic_DNA"/>
</dbReference>
<dbReference type="PANTHER" id="PTHR11142">
    <property type="entry name" value="PSEUDOURIDYLATE SYNTHASE"/>
    <property type="match status" value="1"/>
</dbReference>
<proteinExistence type="inferred from homology"/>
<dbReference type="GO" id="GO:0031119">
    <property type="term" value="P:tRNA pseudouridine synthesis"/>
    <property type="evidence" value="ECO:0007669"/>
    <property type="project" value="UniProtKB-UniRule"/>
</dbReference>
<dbReference type="AlphaFoldDB" id="A0A830F0S0"/>
<keyword evidence="8" id="KW-1185">Reference proteome</keyword>
<dbReference type="PANTHER" id="PTHR11142:SF0">
    <property type="entry name" value="TRNA PSEUDOURIDINE SYNTHASE-LIKE 1"/>
    <property type="match status" value="1"/>
</dbReference>
<reference evidence="7" key="1">
    <citation type="journal article" date="2014" name="Int. J. Syst. Evol. Microbiol.">
        <title>Complete genome sequence of Corynebacterium casei LMG S-19264T (=DSM 44701T), isolated from a smear-ripened cheese.</title>
        <authorList>
            <consortium name="US DOE Joint Genome Institute (JGI-PGF)"/>
            <person name="Walter F."/>
            <person name="Albersmeier A."/>
            <person name="Kalinowski J."/>
            <person name="Ruckert C."/>
        </authorList>
    </citation>
    <scope>NUCLEOTIDE SEQUENCE</scope>
    <source>
        <strain evidence="7">JCM 19596</strain>
    </source>
</reference>
<evidence type="ECO:0000259" key="6">
    <source>
        <dbReference type="Pfam" id="PF01416"/>
    </source>
</evidence>
<dbReference type="Proteomes" id="UP000607197">
    <property type="component" value="Unassembled WGS sequence"/>
</dbReference>
<dbReference type="OrthoDB" id="25720at2157"/>
<feature type="binding site" evidence="2 4">
    <location>
        <position position="112"/>
    </location>
    <ligand>
        <name>substrate</name>
    </ligand>
</feature>
<evidence type="ECO:0000256" key="1">
    <source>
        <dbReference type="ARBA" id="ARBA00023235"/>
    </source>
</evidence>
<dbReference type="InterPro" id="IPR020103">
    <property type="entry name" value="PsdUridine_synth_cat_dom_sf"/>
</dbReference>
<evidence type="ECO:0000313" key="8">
    <source>
        <dbReference type="Proteomes" id="UP000607197"/>
    </source>
</evidence>
<comment type="similarity">
    <text evidence="2 5">Belongs to the tRNA pseudouridine synthase TruA family.</text>
</comment>
<dbReference type="HAMAP" id="MF_00171">
    <property type="entry name" value="TruA"/>
    <property type="match status" value="1"/>
</dbReference>
<dbReference type="InterPro" id="IPR020097">
    <property type="entry name" value="PsdUridine_synth_TruA_a/b_dom"/>
</dbReference>
<dbReference type="SUPFAM" id="SSF55120">
    <property type="entry name" value="Pseudouridine synthase"/>
    <property type="match status" value="1"/>
</dbReference>
<dbReference type="GO" id="GO:0003723">
    <property type="term" value="F:RNA binding"/>
    <property type="evidence" value="ECO:0007669"/>
    <property type="project" value="InterPro"/>
</dbReference>
<comment type="catalytic activity">
    <reaction evidence="2 5">
        <text>uridine(38/39/40) in tRNA = pseudouridine(38/39/40) in tRNA</text>
        <dbReference type="Rhea" id="RHEA:22376"/>
        <dbReference type="Rhea" id="RHEA-COMP:10085"/>
        <dbReference type="Rhea" id="RHEA-COMP:10087"/>
        <dbReference type="ChEBI" id="CHEBI:65314"/>
        <dbReference type="ChEBI" id="CHEBI:65315"/>
        <dbReference type="EC" id="5.4.99.12"/>
    </reaction>
</comment>
<keyword evidence="2 5" id="KW-0819">tRNA processing</keyword>
<dbReference type="GO" id="GO:0160147">
    <property type="term" value="F:tRNA pseudouridine(38-40) synthase activity"/>
    <property type="evidence" value="ECO:0007669"/>
    <property type="project" value="UniProtKB-EC"/>
</dbReference>
<evidence type="ECO:0000256" key="4">
    <source>
        <dbReference type="PIRSR" id="PIRSR001430-2"/>
    </source>
</evidence>
<protein>
    <recommendedName>
        <fullName evidence="2">tRNA pseudouridine synthase A</fullName>
        <ecNumber evidence="2">5.4.99.12</ecNumber>
    </recommendedName>
    <alternativeName>
        <fullName evidence="2">tRNA pseudouridine(38-40) synthase</fullName>
    </alternativeName>
    <alternativeName>
        <fullName evidence="2">tRNA pseudouridylate synthase I</fullName>
    </alternativeName>
    <alternativeName>
        <fullName evidence="2">tRNA-uridine isomerase I</fullName>
    </alternativeName>
</protein>
<sequence length="267" mass="29042">MLRRAFRVAYDGRPYYGFQRQPSVSTVEDAMFDALRKHGVLDDGEGAPSGYAAAGRTDAGVSARAQTVAFDCPEWLTPRAFNGYLPESIYAYASADVPGDFHATHHARSRSYEYHLYAPESDAELAAAALDRLRGEHDFHNLTPDDAGTVRDLDCGLVVDGDYFVLSFEASGFPRALVRRATTLVQSVASGAAPLDRVDAILGAEPVDGRLGVPPAPAFPLFLADVAYDVEFTVDERALRDAREAFETASSDARTRSRVYGRIAQIT</sequence>
<dbReference type="NCBIfam" id="NF000622">
    <property type="entry name" value="PRK00021.3-3"/>
    <property type="match status" value="1"/>
</dbReference>
<feature type="active site" description="Nucleophile" evidence="2 3">
    <location>
        <position position="58"/>
    </location>
</feature>
<dbReference type="InterPro" id="IPR001406">
    <property type="entry name" value="PsdUridine_synth_TruA"/>
</dbReference>
<evidence type="ECO:0000256" key="5">
    <source>
        <dbReference type="RuleBase" id="RU003792"/>
    </source>
</evidence>
<dbReference type="Gene3D" id="3.30.70.580">
    <property type="entry name" value="Pseudouridine synthase I, catalytic domain, N-terminal subdomain"/>
    <property type="match status" value="1"/>
</dbReference>
<evidence type="ECO:0000313" key="7">
    <source>
        <dbReference type="EMBL" id="GGL50057.1"/>
    </source>
</evidence>
<dbReference type="EC" id="5.4.99.12" evidence="2"/>
<comment type="caution">
    <text evidence="2">Lacks conserved residue(s) required for the propagation of feature annotation.</text>
</comment>
<comment type="function">
    <text evidence="2">Formation of pseudouridine at positions 38, 39 and 40 in the anticodon stem and loop of transfer RNAs.</text>
</comment>